<dbReference type="STRING" id="202955.GCA_000759995_02362"/>
<dbReference type="RefSeq" id="WP_018677986.1">
    <property type="nucleotide sequence ID" value="NZ_AYEV01000010.1"/>
</dbReference>
<comment type="caution">
    <text evidence="1">The sequence shown here is derived from an EMBL/GenBank/DDBJ whole genome shotgun (WGS) entry which is preliminary data.</text>
</comment>
<dbReference type="PATRIC" id="fig|1120928.5.peg.1290"/>
<gene>
    <name evidence="1" type="ORF">F990_01263</name>
</gene>
<evidence type="ECO:0000313" key="1">
    <source>
        <dbReference type="EMBL" id="ESK56261.1"/>
    </source>
</evidence>
<sequence>MNFREEFFNWIDLCLSESILERVIAYSFNLYEPYRIELIGSASFDLNDEDWACNEDFVPTVRGIDIPLSICAGDWEECLAMMRTLIENYLTTERQGALVLRGARAVVIGFVDGNLEIMSAT</sequence>
<evidence type="ECO:0000313" key="2">
    <source>
        <dbReference type="Proteomes" id="UP000017404"/>
    </source>
</evidence>
<keyword evidence="2" id="KW-1185">Reference proteome</keyword>
<accession>V2V5X6</accession>
<protein>
    <submittedName>
        <fullName evidence="1">Uncharacterized protein</fullName>
    </submittedName>
</protein>
<organism evidence="1 2">
    <name type="scientific">Acinetobacter tjernbergiae DSM 14971 = CIP 107465</name>
    <dbReference type="NCBI Taxonomy" id="1120928"/>
    <lineage>
        <taxon>Bacteria</taxon>
        <taxon>Pseudomonadati</taxon>
        <taxon>Pseudomonadota</taxon>
        <taxon>Gammaproteobacteria</taxon>
        <taxon>Moraxellales</taxon>
        <taxon>Moraxellaceae</taxon>
        <taxon>Acinetobacter</taxon>
    </lineage>
</organism>
<proteinExistence type="predicted"/>
<dbReference type="Proteomes" id="UP000017404">
    <property type="component" value="Unassembled WGS sequence"/>
</dbReference>
<reference evidence="1 2" key="1">
    <citation type="submission" date="2013-10" db="EMBL/GenBank/DDBJ databases">
        <title>The Genome Sequence of Acinetobacter tjernbergiae CIP107465.</title>
        <authorList>
            <consortium name="The Broad Institute Genomics Platform"/>
            <consortium name="The Broad Institute Genome Sequencing Center for Infectious Disease"/>
            <person name="Cerqueira G."/>
            <person name="Feldgarden M."/>
            <person name="Courvalin P."/>
            <person name="Grillot-Courvalin C."/>
            <person name="Clermont D."/>
            <person name="Rocha E."/>
            <person name="Yoon E.-J."/>
            <person name="Nemec A."/>
            <person name="Young S.K."/>
            <person name="Zeng Q."/>
            <person name="Gargeya S."/>
            <person name="Fitzgerald M."/>
            <person name="Abouelleil A."/>
            <person name="Alvarado L."/>
            <person name="Berlin A.M."/>
            <person name="Chapman S.B."/>
            <person name="Gainer-Dewar J."/>
            <person name="Goldberg J."/>
            <person name="Gnerre S."/>
            <person name="Griggs A."/>
            <person name="Gujja S."/>
            <person name="Hansen M."/>
            <person name="Howarth C."/>
            <person name="Imamovic A."/>
            <person name="Ireland A."/>
            <person name="Larimer J."/>
            <person name="McCowan C."/>
            <person name="Murphy C."/>
            <person name="Pearson M."/>
            <person name="Poon T.W."/>
            <person name="Priest M."/>
            <person name="Roberts A."/>
            <person name="Saif S."/>
            <person name="Shea T."/>
            <person name="Sykes S."/>
            <person name="Wortman J."/>
            <person name="Nusbaum C."/>
            <person name="Birren B."/>
        </authorList>
    </citation>
    <scope>NUCLEOTIDE SEQUENCE [LARGE SCALE GENOMIC DNA]</scope>
    <source>
        <strain evidence="1 2">CIP 107465</strain>
    </source>
</reference>
<name>V2V5X6_9GAMM</name>
<dbReference type="AlphaFoldDB" id="V2V5X6"/>
<dbReference type="OrthoDB" id="8913322at2"/>
<dbReference type="EMBL" id="AYEV01000010">
    <property type="protein sequence ID" value="ESK56261.1"/>
    <property type="molecule type" value="Genomic_DNA"/>
</dbReference>